<comment type="caution">
    <text evidence="4">The sequence shown here is derived from an EMBL/GenBank/DDBJ whole genome shotgun (WGS) entry which is preliminary data.</text>
</comment>
<gene>
    <name evidence="4" type="ORF">GALL_71550</name>
</gene>
<organism evidence="4">
    <name type="scientific">mine drainage metagenome</name>
    <dbReference type="NCBI Taxonomy" id="410659"/>
    <lineage>
        <taxon>unclassified sequences</taxon>
        <taxon>metagenomes</taxon>
        <taxon>ecological metagenomes</taxon>
    </lineage>
</organism>
<dbReference type="Pfam" id="PF05876">
    <property type="entry name" value="GpA_ATPase"/>
    <property type="match status" value="1"/>
</dbReference>
<sequence>MFKVVAMKSAQIAWTDGVLNNYLGKRIDIDPCPIIVMFAKDQAAKEYNDEKFVPMVEATPRLALKVPVHLRRDRANRTEFKSFPGGFLKFVGSNSPSSVKSTPAPVVCVEEPDDCNENVREQGDTITLLEERTKTYVRRKVVFGGTPTIEGISRIEQAYKLSDQRKFFVPCHHCGETHVLDWANVKWLENDETSHEVFGKSRPETASYACPHCGGIWNDAEKNRNVRKGQWRATTAFYGTAGFYINELYSPFPGSLLAKLVEKYLVAKHALEQGDDTKMRAFVNNTQGLSYAYQTDLPDIEALRARAENYAELSIPWGGIVVTAGVDVQHDRIAVIIKAWGRGEESWLLYWGELHGQTMVAEQGAWVELDALLSRAIPHESGAQLRIRAVSVDSSDGQTADAVYSFVRRRMNRGFMAVKGSSNDDGREIFTPPKVAVDTNRHQKAHKYGLRPFIVGTQRAKDLILGHDAGAGRLKLTGGGPGRMHWYDSVRPDWYEQMTSEVKAPHRTIRNRKVWQKKAGVRNEALDCDVYALHAARSMKINLWKEDRWVAEEQRIRQPDIFSDPAPDQAVEPKNIAVQTSTTKPAKSGLFNSPKNGGFSSTRW</sequence>
<feature type="domain" description="Phage terminase large subunit GpA ATPase" evidence="2">
    <location>
        <begin position="3"/>
        <end position="231"/>
    </location>
</feature>
<evidence type="ECO:0000259" key="3">
    <source>
        <dbReference type="Pfam" id="PF20454"/>
    </source>
</evidence>
<dbReference type="AlphaFoldDB" id="A0A1J5T405"/>
<accession>A0A1J5T405</accession>
<dbReference type="EMBL" id="MLJW01000021">
    <property type="protein sequence ID" value="OIR10984.1"/>
    <property type="molecule type" value="Genomic_DNA"/>
</dbReference>
<feature type="region of interest" description="Disordered" evidence="1">
    <location>
        <begin position="580"/>
        <end position="604"/>
    </location>
</feature>
<proteinExistence type="predicted"/>
<protein>
    <submittedName>
        <fullName evidence="4">Phage terminase large subunit (GpA)</fullName>
    </submittedName>
</protein>
<feature type="domain" description="Terminase large subunit GpA endonuclease" evidence="3">
    <location>
        <begin position="240"/>
        <end position="546"/>
    </location>
</feature>
<dbReference type="InterPro" id="IPR046453">
    <property type="entry name" value="GpA_ATPase"/>
</dbReference>
<dbReference type="InterPro" id="IPR046454">
    <property type="entry name" value="GpA_endonuclease"/>
</dbReference>
<dbReference type="GO" id="GO:0016887">
    <property type="term" value="F:ATP hydrolysis activity"/>
    <property type="evidence" value="ECO:0007669"/>
    <property type="project" value="InterPro"/>
</dbReference>
<dbReference type="GO" id="GO:0004519">
    <property type="term" value="F:endonuclease activity"/>
    <property type="evidence" value="ECO:0007669"/>
    <property type="project" value="InterPro"/>
</dbReference>
<dbReference type="Pfam" id="PF20454">
    <property type="entry name" value="GpA_nuclease"/>
    <property type="match status" value="1"/>
</dbReference>
<evidence type="ECO:0000259" key="2">
    <source>
        <dbReference type="Pfam" id="PF05876"/>
    </source>
</evidence>
<evidence type="ECO:0000256" key="1">
    <source>
        <dbReference type="SAM" id="MobiDB-lite"/>
    </source>
</evidence>
<name>A0A1J5T405_9ZZZZ</name>
<reference evidence="4" key="1">
    <citation type="submission" date="2016-10" db="EMBL/GenBank/DDBJ databases">
        <title>Sequence of Gallionella enrichment culture.</title>
        <authorList>
            <person name="Poehlein A."/>
            <person name="Muehling M."/>
            <person name="Daniel R."/>
        </authorList>
    </citation>
    <scope>NUCLEOTIDE SEQUENCE</scope>
</reference>
<evidence type="ECO:0000313" key="4">
    <source>
        <dbReference type="EMBL" id="OIR10984.1"/>
    </source>
</evidence>